<dbReference type="AlphaFoldDB" id="A0A0F9D9V5"/>
<evidence type="ECO:0000313" key="2">
    <source>
        <dbReference type="EMBL" id="KKL14556.1"/>
    </source>
</evidence>
<protein>
    <submittedName>
        <fullName evidence="2">Uncharacterized protein</fullName>
    </submittedName>
</protein>
<accession>A0A0F9D9V5</accession>
<reference evidence="2" key="1">
    <citation type="journal article" date="2015" name="Nature">
        <title>Complex archaea that bridge the gap between prokaryotes and eukaryotes.</title>
        <authorList>
            <person name="Spang A."/>
            <person name="Saw J.H."/>
            <person name="Jorgensen S.L."/>
            <person name="Zaremba-Niedzwiedzka K."/>
            <person name="Martijn J."/>
            <person name="Lind A.E."/>
            <person name="van Eijk R."/>
            <person name="Schleper C."/>
            <person name="Guy L."/>
            <person name="Ettema T.J."/>
        </authorList>
    </citation>
    <scope>NUCLEOTIDE SEQUENCE</scope>
</reference>
<comment type="caution">
    <text evidence="2">The sequence shown here is derived from an EMBL/GenBank/DDBJ whole genome shotgun (WGS) entry which is preliminary data.</text>
</comment>
<dbReference type="EMBL" id="LAZR01040412">
    <property type="protein sequence ID" value="KKL14556.1"/>
    <property type="molecule type" value="Genomic_DNA"/>
</dbReference>
<feature type="non-terminal residue" evidence="2">
    <location>
        <position position="493"/>
    </location>
</feature>
<name>A0A0F9D9V5_9ZZZZ</name>
<gene>
    <name evidence="2" type="ORF">LCGC14_2514470</name>
</gene>
<organism evidence="2">
    <name type="scientific">marine sediment metagenome</name>
    <dbReference type="NCBI Taxonomy" id="412755"/>
    <lineage>
        <taxon>unclassified sequences</taxon>
        <taxon>metagenomes</taxon>
        <taxon>ecological metagenomes</taxon>
    </lineage>
</organism>
<feature type="non-terminal residue" evidence="2">
    <location>
        <position position="1"/>
    </location>
</feature>
<evidence type="ECO:0000256" key="1">
    <source>
        <dbReference type="SAM" id="Coils"/>
    </source>
</evidence>
<proteinExistence type="predicted"/>
<feature type="coiled-coil region" evidence="1">
    <location>
        <begin position="233"/>
        <end position="267"/>
    </location>
</feature>
<feature type="coiled-coil region" evidence="1">
    <location>
        <begin position="461"/>
        <end position="488"/>
    </location>
</feature>
<sequence length="493" mass="57912">IGELKTIPEIKSGKILKIIGENGIGKSMAAIFFEIATGGYQFNSENQFNEIKNRFNECIIDVKTEKNNIKLYLTPGTWRYNKRDFKILESSIGRFTHNEDKIDIIKLKELLSVKVIRGDENFETQLVIISDMFIEYLDIYSNKISIYVETLKNYLENFKGRTNDELIKNYFEKQEKFNQSNQNKNKTEEGFQKSLKKIQSNETKHKLIEQILIWKENDPKDLKSRIDNNYKEISIYEENHKNVIIELNDIEKKIKNIEREKRTQIQDYFSKKNKNQNDKNKLLGLIKRNYPEEAREIEKATTIELIGDLEESRLTNLEKLRKNLEEITKGSMKINQVLLVKFTQIFNILNECIADGLGNEIIIDGFSGSDLMQITIDELSKFLGERISILEKNPQHQKLIKKYEELGIRVKEIRELLDSIKKWKKLIKLDNELKNIKKNIYSNALDQILDPAKVKNYIDKHERLSASKGQIELKLDDLKHENEILSKKLELTE</sequence>
<keyword evidence="1" id="KW-0175">Coiled coil</keyword>